<evidence type="ECO:0000256" key="3">
    <source>
        <dbReference type="ARBA" id="ARBA00022737"/>
    </source>
</evidence>
<dbReference type="Proteomes" id="UP000637074">
    <property type="component" value="Unassembled WGS sequence"/>
</dbReference>
<evidence type="ECO:0000313" key="11">
    <source>
        <dbReference type="Proteomes" id="UP000637074"/>
    </source>
</evidence>
<dbReference type="SUPFAM" id="SSF69360">
    <property type="entry name" value="Cell wall binding repeat"/>
    <property type="match status" value="2"/>
</dbReference>
<keyword evidence="11" id="KW-1185">Reference proteome</keyword>
<reference evidence="10 11" key="1">
    <citation type="journal article" date="2022" name="Int. J. Syst. Evol. Microbiol.">
        <title>Neobacillus kokaensis sp. nov., isolated from soil.</title>
        <authorList>
            <person name="Yuki K."/>
            <person name="Matsubara H."/>
            <person name="Yamaguchi S."/>
        </authorList>
    </citation>
    <scope>NUCLEOTIDE SEQUENCE [LARGE SCALE GENOMIC DNA]</scope>
    <source>
        <strain evidence="10 11">LOB 377</strain>
    </source>
</reference>
<name>A0ABQ3N2F7_9BACI</name>
<dbReference type="PROSITE" id="PS52029">
    <property type="entry name" value="LD_TPASE"/>
    <property type="match status" value="1"/>
</dbReference>
<comment type="pathway">
    <text evidence="1 8">Cell wall biogenesis; peptidoglycan biosynthesis.</text>
</comment>
<feature type="repeat" description="Cell wall-binding" evidence="7">
    <location>
        <begin position="245"/>
        <end position="264"/>
    </location>
</feature>
<accession>A0ABQ3N2F7</accession>
<evidence type="ECO:0000256" key="6">
    <source>
        <dbReference type="ARBA" id="ARBA00023316"/>
    </source>
</evidence>
<keyword evidence="6 8" id="KW-0961">Cell wall biogenesis/degradation</keyword>
<comment type="caution">
    <text evidence="10">The sequence shown here is derived from an EMBL/GenBank/DDBJ whole genome shotgun (WGS) entry which is preliminary data.</text>
</comment>
<keyword evidence="5 8" id="KW-0573">Peptidoglycan synthesis</keyword>
<evidence type="ECO:0000256" key="5">
    <source>
        <dbReference type="ARBA" id="ARBA00022984"/>
    </source>
</evidence>
<dbReference type="InterPro" id="IPR050979">
    <property type="entry name" value="LD-transpeptidase"/>
</dbReference>
<dbReference type="SUPFAM" id="SSF141523">
    <property type="entry name" value="L,D-transpeptidase catalytic domain-like"/>
    <property type="match status" value="1"/>
</dbReference>
<dbReference type="Pfam" id="PF03734">
    <property type="entry name" value="YkuD"/>
    <property type="match status" value="1"/>
</dbReference>
<dbReference type="PANTHER" id="PTHR30582:SF4">
    <property type="entry name" value="L,D-TRANSPEPTIDASE YQJB-RELATED"/>
    <property type="match status" value="1"/>
</dbReference>
<dbReference type="EMBL" id="BNDS01000005">
    <property type="protein sequence ID" value="GHH98040.1"/>
    <property type="molecule type" value="Genomic_DNA"/>
</dbReference>
<keyword evidence="3" id="KW-0677">Repeat</keyword>
<feature type="repeat" description="Cell wall-binding" evidence="7">
    <location>
        <begin position="385"/>
        <end position="404"/>
    </location>
</feature>
<evidence type="ECO:0000256" key="1">
    <source>
        <dbReference type="ARBA" id="ARBA00004752"/>
    </source>
</evidence>
<feature type="active site" description="Nucleophile" evidence="8">
    <location>
        <position position="128"/>
    </location>
</feature>
<evidence type="ECO:0000256" key="4">
    <source>
        <dbReference type="ARBA" id="ARBA00022960"/>
    </source>
</evidence>
<evidence type="ECO:0000259" key="9">
    <source>
        <dbReference type="PROSITE" id="PS52029"/>
    </source>
</evidence>
<evidence type="ECO:0000256" key="8">
    <source>
        <dbReference type="PROSITE-ProRule" id="PRU01373"/>
    </source>
</evidence>
<dbReference type="InterPro" id="IPR005490">
    <property type="entry name" value="LD_TPept_cat_dom"/>
</dbReference>
<evidence type="ECO:0000256" key="2">
    <source>
        <dbReference type="ARBA" id="ARBA00022679"/>
    </source>
</evidence>
<dbReference type="PROSITE" id="PS51170">
    <property type="entry name" value="CW"/>
    <property type="match status" value="6"/>
</dbReference>
<keyword evidence="4 8" id="KW-0133">Cell shape</keyword>
<keyword evidence="2" id="KW-0808">Transferase</keyword>
<dbReference type="Gene3D" id="2.10.270.10">
    <property type="entry name" value="Cholin Binding"/>
    <property type="match status" value="4"/>
</dbReference>
<dbReference type="PANTHER" id="PTHR30582">
    <property type="entry name" value="L,D-TRANSPEPTIDASE"/>
    <property type="match status" value="1"/>
</dbReference>
<dbReference type="InterPro" id="IPR018337">
    <property type="entry name" value="Cell_wall/Cho-bd_repeat"/>
</dbReference>
<evidence type="ECO:0000256" key="7">
    <source>
        <dbReference type="PROSITE-ProRule" id="PRU00591"/>
    </source>
</evidence>
<evidence type="ECO:0000313" key="10">
    <source>
        <dbReference type="EMBL" id="GHH98040.1"/>
    </source>
</evidence>
<proteinExistence type="predicted"/>
<gene>
    <name evidence="10" type="ORF">AM1BK_15830</name>
</gene>
<dbReference type="RefSeq" id="WP_191271494.1">
    <property type="nucleotide sequence ID" value="NZ_BNDS01000005.1"/>
</dbReference>
<dbReference type="Pfam" id="PF19127">
    <property type="entry name" value="Choline_bind_3"/>
    <property type="match status" value="3"/>
</dbReference>
<feature type="domain" description="L,D-TPase catalytic" evidence="9">
    <location>
        <begin position="28"/>
        <end position="152"/>
    </location>
</feature>
<feature type="repeat" description="Cell wall-binding" evidence="7">
    <location>
        <begin position="305"/>
        <end position="324"/>
    </location>
</feature>
<feature type="active site" description="Proton donor/acceptor" evidence="8">
    <location>
        <position position="112"/>
    </location>
</feature>
<organism evidence="10 11">
    <name type="scientific">Neobacillus kokaensis</name>
    <dbReference type="NCBI Taxonomy" id="2759023"/>
    <lineage>
        <taxon>Bacteria</taxon>
        <taxon>Bacillati</taxon>
        <taxon>Bacillota</taxon>
        <taxon>Bacilli</taxon>
        <taxon>Bacillales</taxon>
        <taxon>Bacillaceae</taxon>
        <taxon>Neobacillus</taxon>
    </lineage>
</organism>
<feature type="repeat" description="Cell wall-binding" evidence="7">
    <location>
        <begin position="405"/>
        <end position="424"/>
    </location>
</feature>
<sequence length="489" mass="55047">MKKLTEIFVLLMSFLVFTSQTEAESNSQFIIINKQTNILAFYQDGKLVRTFKVATGRTRSLTPEGKFRIVNKIVNRPYYKHNIPGGDPRNPLGNRWMGLEARGTYGTTYGIHGNNNESSIGKYVSSGCVRMHNGEVRWLFSRVNNYTPVVITYSSSSFDTIALANGYPVTVPASGDGSDSIPIEPQNGWIQANGNKYYYENGTAKTGWQTIAGKRYFFYQSGAMQTGWLTLGSQKYFLDINGVMRTGWFTIGGERYYFDQSGVMQTGWLEAGGEKYYLDSSGAAKTGWIVVDDGKYYLDEAGAVKTGWIEDSGQKYYFDSSGMLQTGWFENLGKKYFSDQSGVVQTGWLEAGGQNYYLDQDGAVTTGWLEIGDKKYYFDQTGAMKTGWTNDSGSWYYLAENGVLQTGWVNDNGSWYYLSDTGSFDTALAAVLNEKDFNETTQGTNWLELSGERYYLSSRSSTVANWINYKDHWYYLDVSKDMEVISGKK</sequence>
<protein>
    <recommendedName>
        <fullName evidence="9">L,D-TPase catalytic domain-containing protein</fullName>
    </recommendedName>
</protein>
<dbReference type="Gene3D" id="2.10.270.20">
    <property type="match status" value="1"/>
</dbReference>
<dbReference type="Gene3D" id="2.40.440.10">
    <property type="entry name" value="L,D-transpeptidase catalytic domain-like"/>
    <property type="match status" value="1"/>
</dbReference>
<dbReference type="Pfam" id="PF01473">
    <property type="entry name" value="Choline_bind_1"/>
    <property type="match status" value="6"/>
</dbReference>
<feature type="repeat" description="Cell wall-binding" evidence="7">
    <location>
        <begin position="365"/>
        <end position="384"/>
    </location>
</feature>
<dbReference type="InterPro" id="IPR038063">
    <property type="entry name" value="Transpep_catalytic_dom"/>
</dbReference>
<feature type="repeat" description="Cell wall-binding" evidence="7">
    <location>
        <begin position="205"/>
        <end position="224"/>
    </location>
</feature>
<dbReference type="CDD" id="cd16913">
    <property type="entry name" value="YkuD_like"/>
    <property type="match status" value="1"/>
</dbReference>